<dbReference type="Proteomes" id="UP000663499">
    <property type="component" value="Chromosome"/>
</dbReference>
<dbReference type="Gene3D" id="3.10.350.10">
    <property type="entry name" value="LysM domain"/>
    <property type="match status" value="1"/>
</dbReference>
<dbReference type="Pfam" id="PF07501">
    <property type="entry name" value="G5"/>
    <property type="match status" value="1"/>
</dbReference>
<dbReference type="GO" id="GO:0008234">
    <property type="term" value="F:cysteine-type peptidase activity"/>
    <property type="evidence" value="ECO:0007669"/>
    <property type="project" value="UniProtKB-KW"/>
</dbReference>
<evidence type="ECO:0000259" key="10">
    <source>
        <dbReference type="PROSITE" id="PS51935"/>
    </source>
</evidence>
<gene>
    <name evidence="11" type="ORF">J0B03_00385</name>
</gene>
<feature type="domain" description="NlpC/P60" evidence="10">
    <location>
        <begin position="338"/>
        <end position="454"/>
    </location>
</feature>
<dbReference type="Pfam" id="PF00877">
    <property type="entry name" value="NLPC_P60"/>
    <property type="match status" value="1"/>
</dbReference>
<dbReference type="EMBL" id="CP071444">
    <property type="protein sequence ID" value="QSX08588.1"/>
    <property type="molecule type" value="Genomic_DNA"/>
</dbReference>
<keyword evidence="3" id="KW-0732">Signal</keyword>
<keyword evidence="2" id="KW-0645">Protease</keyword>
<dbReference type="SUPFAM" id="SSF54001">
    <property type="entry name" value="Cysteine proteinases"/>
    <property type="match status" value="1"/>
</dbReference>
<dbReference type="Gene3D" id="3.90.1720.10">
    <property type="entry name" value="endopeptidase domain like (from Nostoc punctiforme)"/>
    <property type="match status" value="1"/>
</dbReference>
<dbReference type="PROSITE" id="PS51935">
    <property type="entry name" value="NLPC_P60"/>
    <property type="match status" value="1"/>
</dbReference>
<evidence type="ECO:0000313" key="11">
    <source>
        <dbReference type="EMBL" id="QSX08588.1"/>
    </source>
</evidence>
<keyword evidence="7" id="KW-1133">Transmembrane helix</keyword>
<dbReference type="PANTHER" id="PTHR47053:SF1">
    <property type="entry name" value="MUREIN DD-ENDOPEPTIDASE MEPH-RELATED"/>
    <property type="match status" value="1"/>
</dbReference>
<dbReference type="InterPro" id="IPR036779">
    <property type="entry name" value="LysM_dom_sf"/>
</dbReference>
<dbReference type="PROSITE" id="PS51782">
    <property type="entry name" value="LYSM"/>
    <property type="match status" value="1"/>
</dbReference>
<sequence>MNGFKRMTAALISIALTAFIGLGIFFYQNSFSYEVFLNGERIGNVLEAKTVADALEDADQELKEKYGSNIIYEKEITLEKVQIKTDHEDLLTVKNNILNTVDVQKPAAALIIDGESRFILENEEEVDQLLAAIMDPVKQKLKDLPDHAQLLEVDFKQEITIEEQIVPVDSLYKLEEVMDLVLTGTESALTYQVATGDSAWTISRSFDVGLRSLEEANPGKDLTELAPGDVLVLSKDKPYLDIVYTLKETTIEKIPFETIKKKEDTLYVGQTKVEQQGIHGNKEVVREVTYINDVVDSQKVLSEIVAKEPVEKIVLEGTKARPVAARIVSTTHAAAHNGSIGSSIVAEAKRYLGVPYVRGGSTPSGFDCSGFTSYVYRQLGISIPRTSGAQARVGGYVARSDLKPGDLVAFTGHVGIYVGGGNFIHAPSPGKRVMISSMNTSYWRARYISGRRVY</sequence>
<evidence type="ECO:0000256" key="3">
    <source>
        <dbReference type="ARBA" id="ARBA00022729"/>
    </source>
</evidence>
<dbReference type="SMART" id="SM01208">
    <property type="entry name" value="G5"/>
    <property type="match status" value="1"/>
</dbReference>
<dbReference type="PROSITE" id="PS51109">
    <property type="entry name" value="G5"/>
    <property type="match status" value="1"/>
</dbReference>
<feature type="domain" description="LysM" evidence="9">
    <location>
        <begin position="189"/>
        <end position="233"/>
    </location>
</feature>
<keyword evidence="6" id="KW-0788">Thiol protease</keyword>
<keyword evidence="7" id="KW-0812">Transmembrane</keyword>
<comment type="similarity">
    <text evidence="1">Belongs to the peptidase C40 family.</text>
</comment>
<dbReference type="Gene3D" id="2.20.230.10">
    <property type="entry name" value="Resuscitation-promoting factor rpfb"/>
    <property type="match status" value="1"/>
</dbReference>
<evidence type="ECO:0000259" key="9">
    <source>
        <dbReference type="PROSITE" id="PS51782"/>
    </source>
</evidence>
<proteinExistence type="inferred from homology"/>
<feature type="domain" description="G5" evidence="8">
    <location>
        <begin position="240"/>
        <end position="320"/>
    </location>
</feature>
<dbReference type="KEGG" id="alka:J0B03_00385"/>
<name>A0A975AI10_9FIRM</name>
<keyword evidence="7" id="KW-0472">Membrane</keyword>
<dbReference type="PANTHER" id="PTHR47053">
    <property type="entry name" value="MUREIN DD-ENDOPEPTIDASE MEPH-RELATED"/>
    <property type="match status" value="1"/>
</dbReference>
<evidence type="ECO:0000259" key="8">
    <source>
        <dbReference type="PROSITE" id="PS51109"/>
    </source>
</evidence>
<evidence type="ECO:0000313" key="12">
    <source>
        <dbReference type="Proteomes" id="UP000663499"/>
    </source>
</evidence>
<evidence type="ECO:0000256" key="5">
    <source>
        <dbReference type="ARBA" id="ARBA00022801"/>
    </source>
</evidence>
<evidence type="ECO:0000256" key="7">
    <source>
        <dbReference type="SAM" id="Phobius"/>
    </source>
</evidence>
<dbReference type="Pfam" id="PF01476">
    <property type="entry name" value="LysM"/>
    <property type="match status" value="1"/>
</dbReference>
<keyword evidence="5" id="KW-0378">Hydrolase</keyword>
<dbReference type="InterPro" id="IPR051202">
    <property type="entry name" value="Peptidase_C40"/>
</dbReference>
<keyword evidence="4" id="KW-0677">Repeat</keyword>
<protein>
    <submittedName>
        <fullName evidence="11">C40 family peptidase</fullName>
    </submittedName>
</protein>
<dbReference type="GO" id="GO:0006508">
    <property type="term" value="P:proteolysis"/>
    <property type="evidence" value="ECO:0007669"/>
    <property type="project" value="UniProtKB-KW"/>
</dbReference>
<dbReference type="CDD" id="cd00118">
    <property type="entry name" value="LysM"/>
    <property type="match status" value="1"/>
</dbReference>
<dbReference type="InterPro" id="IPR038765">
    <property type="entry name" value="Papain-like_cys_pep_sf"/>
</dbReference>
<keyword evidence="12" id="KW-1185">Reference proteome</keyword>
<evidence type="ECO:0000256" key="6">
    <source>
        <dbReference type="ARBA" id="ARBA00022807"/>
    </source>
</evidence>
<dbReference type="SUPFAM" id="SSF54106">
    <property type="entry name" value="LysM domain"/>
    <property type="match status" value="1"/>
</dbReference>
<evidence type="ECO:0000256" key="2">
    <source>
        <dbReference type="ARBA" id="ARBA00022670"/>
    </source>
</evidence>
<organism evidence="11 12">
    <name type="scientific">Alkalibacter rhizosphaerae</name>
    <dbReference type="NCBI Taxonomy" id="2815577"/>
    <lineage>
        <taxon>Bacteria</taxon>
        <taxon>Bacillati</taxon>
        <taxon>Bacillota</taxon>
        <taxon>Clostridia</taxon>
        <taxon>Eubacteriales</taxon>
        <taxon>Eubacteriaceae</taxon>
        <taxon>Alkalibacter</taxon>
    </lineage>
</organism>
<dbReference type="InterPro" id="IPR018392">
    <property type="entry name" value="LysM"/>
</dbReference>
<dbReference type="InterPro" id="IPR000064">
    <property type="entry name" value="NLP_P60_dom"/>
</dbReference>
<dbReference type="RefSeq" id="WP_207299929.1">
    <property type="nucleotide sequence ID" value="NZ_CP071444.1"/>
</dbReference>
<evidence type="ECO:0000256" key="4">
    <source>
        <dbReference type="ARBA" id="ARBA00022737"/>
    </source>
</evidence>
<accession>A0A975AI10</accession>
<dbReference type="InterPro" id="IPR011098">
    <property type="entry name" value="G5_dom"/>
</dbReference>
<dbReference type="SMART" id="SM00257">
    <property type="entry name" value="LysM"/>
    <property type="match status" value="1"/>
</dbReference>
<dbReference type="AlphaFoldDB" id="A0A975AI10"/>
<evidence type="ECO:0000256" key="1">
    <source>
        <dbReference type="ARBA" id="ARBA00007074"/>
    </source>
</evidence>
<feature type="transmembrane region" description="Helical" evidence="7">
    <location>
        <begin position="7"/>
        <end position="27"/>
    </location>
</feature>
<reference evidence="11" key="1">
    <citation type="submission" date="2021-03" db="EMBL/GenBank/DDBJ databases">
        <title>Alkalibacter marinus sp. nov., isolated from tidal flat sediment.</title>
        <authorList>
            <person name="Namirimu T."/>
            <person name="Yang J.-A."/>
            <person name="Yang S.-H."/>
            <person name="Kim Y.-J."/>
            <person name="Kwon K.K."/>
        </authorList>
    </citation>
    <scope>NUCLEOTIDE SEQUENCE</scope>
    <source>
        <strain evidence="11">ES005</strain>
    </source>
</reference>